<reference evidence="1" key="1">
    <citation type="journal article" date="2019" name="Sci. Rep.">
        <title>Draft genome of Tanacetum cinerariifolium, the natural source of mosquito coil.</title>
        <authorList>
            <person name="Yamashiro T."/>
            <person name="Shiraishi A."/>
            <person name="Satake H."/>
            <person name="Nakayama K."/>
        </authorList>
    </citation>
    <scope>NUCLEOTIDE SEQUENCE</scope>
</reference>
<proteinExistence type="predicted"/>
<comment type="caution">
    <text evidence="1">The sequence shown here is derived from an EMBL/GenBank/DDBJ whole genome shotgun (WGS) entry which is preliminary data.</text>
</comment>
<protein>
    <submittedName>
        <fullName evidence="1">Uncharacterized protein</fullName>
    </submittedName>
</protein>
<dbReference type="AlphaFoldDB" id="A0A699WUU8"/>
<dbReference type="EMBL" id="BKCJ011763873">
    <property type="protein sequence ID" value="GFD50953.1"/>
    <property type="molecule type" value="Genomic_DNA"/>
</dbReference>
<feature type="non-terminal residue" evidence="1">
    <location>
        <position position="1"/>
    </location>
</feature>
<name>A0A699WUU8_TANCI</name>
<accession>A0A699WUU8</accession>
<sequence>FQLPLPIRAEPVAAIVARAVGRYGAKRHFYSRLCGALFEDFCLHLLLYVGALDTAPLSLRPADAPGLDHPYSAGHLQHPAHRRPYYHRHHSRGKSLVADVGYRPPLI</sequence>
<gene>
    <name evidence="1" type="ORF">Tci_922922</name>
</gene>
<organism evidence="1">
    <name type="scientific">Tanacetum cinerariifolium</name>
    <name type="common">Dalmatian daisy</name>
    <name type="synonym">Chrysanthemum cinerariifolium</name>
    <dbReference type="NCBI Taxonomy" id="118510"/>
    <lineage>
        <taxon>Eukaryota</taxon>
        <taxon>Viridiplantae</taxon>
        <taxon>Streptophyta</taxon>
        <taxon>Embryophyta</taxon>
        <taxon>Tracheophyta</taxon>
        <taxon>Spermatophyta</taxon>
        <taxon>Magnoliopsida</taxon>
        <taxon>eudicotyledons</taxon>
        <taxon>Gunneridae</taxon>
        <taxon>Pentapetalae</taxon>
        <taxon>asterids</taxon>
        <taxon>campanulids</taxon>
        <taxon>Asterales</taxon>
        <taxon>Asteraceae</taxon>
        <taxon>Asteroideae</taxon>
        <taxon>Anthemideae</taxon>
        <taxon>Anthemidinae</taxon>
        <taxon>Tanacetum</taxon>
    </lineage>
</organism>
<evidence type="ECO:0000313" key="1">
    <source>
        <dbReference type="EMBL" id="GFD50953.1"/>
    </source>
</evidence>